<dbReference type="Gene3D" id="2.60.120.340">
    <property type="entry name" value="Nucleoplasmin core domain"/>
    <property type="match status" value="1"/>
</dbReference>
<evidence type="ECO:0000256" key="8">
    <source>
        <dbReference type="ARBA" id="ARBA00022833"/>
    </source>
</evidence>
<evidence type="ECO:0000256" key="14">
    <source>
        <dbReference type="SAM" id="MobiDB-lite"/>
    </source>
</evidence>
<dbReference type="Pfam" id="PF13912">
    <property type="entry name" value="zf-C2H2_6"/>
    <property type="match status" value="1"/>
</dbReference>
<keyword evidence="8" id="KW-0862">Zinc</keyword>
<feature type="compositionally biased region" description="Basic and acidic residues" evidence="14">
    <location>
        <begin position="253"/>
        <end position="266"/>
    </location>
</feature>
<sequence>MTHDMDHAGEEVKPGTKVSCGADEGYVIHLSQAALGETKKGSENVVVSIKVDDKKIVLGTLSAEKHPQIMCDLIFENDFEISHSSKTTSVFLCGYKSPIPMFESDFDDDEISSDEELETEEIPIKKDETKKSVASVPVKDVKNIKQDDDDDDETSSGDDDFSNSDDSMMSEDESDEETSSGADLSDDSEETDNSEEQTPTPKKPEVVGKKRAIEAEKPSAKKAKVEPSGQKTGDKKGVHVSTPHPAKQASKTPADKSGKTPKEKSPKSGSHACKSCSKTFGSESALGSHMKAKHAA</sequence>
<feature type="compositionally biased region" description="Basic and acidic residues" evidence="14">
    <location>
        <begin position="202"/>
        <end position="225"/>
    </location>
</feature>
<evidence type="ECO:0000256" key="2">
    <source>
        <dbReference type="ARBA" id="ARBA00006673"/>
    </source>
</evidence>
<keyword evidence="12" id="KW-0539">Nucleus</keyword>
<evidence type="ECO:0000256" key="10">
    <source>
        <dbReference type="ARBA" id="ARBA00023015"/>
    </source>
</evidence>
<dbReference type="GO" id="GO:0005730">
    <property type="term" value="C:nucleolus"/>
    <property type="evidence" value="ECO:0007669"/>
    <property type="project" value="UniProtKB-SubCell"/>
</dbReference>
<keyword evidence="17" id="KW-1185">Reference proteome</keyword>
<dbReference type="Proteomes" id="UP001497457">
    <property type="component" value="Chromosome 18b"/>
</dbReference>
<keyword evidence="4" id="KW-0597">Phosphoprotein</keyword>
<evidence type="ECO:0000256" key="5">
    <source>
        <dbReference type="ARBA" id="ARBA00022723"/>
    </source>
</evidence>
<evidence type="ECO:0000256" key="9">
    <source>
        <dbReference type="ARBA" id="ARBA00022853"/>
    </source>
</evidence>
<comment type="similarity">
    <text evidence="2">Belongs to the histone deacetylase HD2 family.</text>
</comment>
<feature type="compositionally biased region" description="Acidic residues" evidence="14">
    <location>
        <begin position="104"/>
        <end position="121"/>
    </location>
</feature>
<keyword evidence="9" id="KW-0156">Chromatin regulator</keyword>
<keyword evidence="11" id="KW-0804">Transcription</keyword>
<feature type="domain" description="C2H2-type" evidence="15">
    <location>
        <begin position="271"/>
        <end position="296"/>
    </location>
</feature>
<keyword evidence="3" id="KW-0678">Repressor</keyword>
<evidence type="ECO:0000256" key="6">
    <source>
        <dbReference type="ARBA" id="ARBA00022771"/>
    </source>
</evidence>
<keyword evidence="7" id="KW-0378">Hydrolase</keyword>
<evidence type="ECO:0000259" key="15">
    <source>
        <dbReference type="PROSITE" id="PS50157"/>
    </source>
</evidence>
<evidence type="ECO:0000256" key="7">
    <source>
        <dbReference type="ARBA" id="ARBA00022801"/>
    </source>
</evidence>
<proteinExistence type="inferred from homology"/>
<name>A0ABC8Z6X6_9POAL</name>
<dbReference type="AlphaFoldDB" id="A0ABC8Z6X6"/>
<dbReference type="GO" id="GO:0008270">
    <property type="term" value="F:zinc ion binding"/>
    <property type="evidence" value="ECO:0007669"/>
    <property type="project" value="UniProtKB-KW"/>
</dbReference>
<protein>
    <recommendedName>
        <fullName evidence="15">C2H2-type domain-containing protein</fullName>
    </recommendedName>
</protein>
<dbReference type="InterPro" id="IPR013087">
    <property type="entry name" value="Znf_C2H2_type"/>
</dbReference>
<evidence type="ECO:0000313" key="16">
    <source>
        <dbReference type="EMBL" id="CAL4953127.1"/>
    </source>
</evidence>
<dbReference type="PROSITE" id="PS00028">
    <property type="entry name" value="ZINC_FINGER_C2H2_1"/>
    <property type="match status" value="1"/>
</dbReference>
<evidence type="ECO:0000313" key="17">
    <source>
        <dbReference type="Proteomes" id="UP001497457"/>
    </source>
</evidence>
<evidence type="ECO:0000256" key="1">
    <source>
        <dbReference type="ARBA" id="ARBA00004604"/>
    </source>
</evidence>
<reference evidence="16 17" key="2">
    <citation type="submission" date="2024-10" db="EMBL/GenBank/DDBJ databases">
        <authorList>
            <person name="Ryan C."/>
        </authorList>
    </citation>
    <scope>NUCLEOTIDE SEQUENCE [LARGE SCALE GENOMIC DNA]</scope>
</reference>
<evidence type="ECO:0000256" key="12">
    <source>
        <dbReference type="ARBA" id="ARBA00023242"/>
    </source>
</evidence>
<feature type="region of interest" description="Disordered" evidence="14">
    <location>
        <begin position="104"/>
        <end position="296"/>
    </location>
</feature>
<dbReference type="FunFam" id="2.60.120.340:FF:000004">
    <property type="entry name" value="Histone deacetylase HDT1"/>
    <property type="match status" value="1"/>
</dbReference>
<dbReference type="GO" id="GO:0006325">
    <property type="term" value="P:chromatin organization"/>
    <property type="evidence" value="ECO:0007669"/>
    <property type="project" value="UniProtKB-KW"/>
</dbReference>
<feature type="compositionally biased region" description="Acidic residues" evidence="14">
    <location>
        <begin position="147"/>
        <end position="195"/>
    </location>
</feature>
<keyword evidence="6 13" id="KW-0863">Zinc-finger</keyword>
<accession>A0ABC8Z6X6</accession>
<evidence type="ECO:0000256" key="3">
    <source>
        <dbReference type="ARBA" id="ARBA00022491"/>
    </source>
</evidence>
<evidence type="ECO:0000256" key="4">
    <source>
        <dbReference type="ARBA" id="ARBA00022553"/>
    </source>
</evidence>
<dbReference type="Gene3D" id="3.30.160.60">
    <property type="entry name" value="Classic Zinc Finger"/>
    <property type="match status" value="1"/>
</dbReference>
<dbReference type="Pfam" id="PF17800">
    <property type="entry name" value="NPL"/>
    <property type="match status" value="1"/>
</dbReference>
<reference evidence="17" key="1">
    <citation type="submission" date="2024-06" db="EMBL/GenBank/DDBJ databases">
        <authorList>
            <person name="Ryan C."/>
        </authorList>
    </citation>
    <scope>NUCLEOTIDE SEQUENCE [LARGE SCALE GENOMIC DNA]</scope>
</reference>
<feature type="compositionally biased region" description="Basic and acidic residues" evidence="14">
    <location>
        <begin position="122"/>
        <end position="131"/>
    </location>
</feature>
<dbReference type="GO" id="GO:0016787">
    <property type="term" value="F:hydrolase activity"/>
    <property type="evidence" value="ECO:0007669"/>
    <property type="project" value="UniProtKB-KW"/>
</dbReference>
<gene>
    <name evidence="16" type="ORF">URODEC1_LOCUS39957</name>
</gene>
<keyword evidence="5" id="KW-0479">Metal-binding</keyword>
<evidence type="ECO:0000256" key="13">
    <source>
        <dbReference type="PROSITE-ProRule" id="PRU00042"/>
    </source>
</evidence>
<evidence type="ECO:0000256" key="11">
    <source>
        <dbReference type="ARBA" id="ARBA00023163"/>
    </source>
</evidence>
<dbReference type="PROSITE" id="PS50157">
    <property type="entry name" value="ZINC_FINGER_C2H2_2"/>
    <property type="match status" value="1"/>
</dbReference>
<comment type="subcellular location">
    <subcellularLocation>
        <location evidence="1">Nucleus</location>
        <location evidence="1">Nucleolus</location>
    </subcellularLocation>
</comment>
<keyword evidence="10" id="KW-0805">Transcription regulation</keyword>
<dbReference type="InterPro" id="IPR041232">
    <property type="entry name" value="NPL"/>
</dbReference>
<dbReference type="EMBL" id="OZ075128">
    <property type="protein sequence ID" value="CAL4953127.1"/>
    <property type="molecule type" value="Genomic_DNA"/>
</dbReference>
<organism evidence="16 17">
    <name type="scientific">Urochloa decumbens</name>
    <dbReference type="NCBI Taxonomy" id="240449"/>
    <lineage>
        <taxon>Eukaryota</taxon>
        <taxon>Viridiplantae</taxon>
        <taxon>Streptophyta</taxon>
        <taxon>Embryophyta</taxon>
        <taxon>Tracheophyta</taxon>
        <taxon>Spermatophyta</taxon>
        <taxon>Magnoliopsida</taxon>
        <taxon>Liliopsida</taxon>
        <taxon>Poales</taxon>
        <taxon>Poaceae</taxon>
        <taxon>PACMAD clade</taxon>
        <taxon>Panicoideae</taxon>
        <taxon>Panicodae</taxon>
        <taxon>Paniceae</taxon>
        <taxon>Melinidinae</taxon>
        <taxon>Urochloa</taxon>
    </lineage>
</organism>